<gene>
    <name evidence="2" type="ORF">GIL414_LOCUS13683</name>
</gene>
<reference evidence="2" key="1">
    <citation type="submission" date="2021-02" db="EMBL/GenBank/DDBJ databases">
        <authorList>
            <person name="Nowell W R."/>
        </authorList>
    </citation>
    <scope>NUCLEOTIDE SEQUENCE</scope>
</reference>
<evidence type="ECO:0000313" key="3">
    <source>
        <dbReference type="Proteomes" id="UP000681720"/>
    </source>
</evidence>
<sequence>MSKKFGINTKSAEARARKDAVKQSNEREKQQRVEDEYWRDDDKQVQKKLQRK</sequence>
<feature type="compositionally biased region" description="Basic and acidic residues" evidence="1">
    <location>
        <begin position="12"/>
        <end position="45"/>
    </location>
</feature>
<name>A0A8S2P5H4_9BILA</name>
<proteinExistence type="predicted"/>
<protein>
    <submittedName>
        <fullName evidence="2">Uncharacterized protein</fullName>
    </submittedName>
</protein>
<organism evidence="2 3">
    <name type="scientific">Rotaria magnacalcarata</name>
    <dbReference type="NCBI Taxonomy" id="392030"/>
    <lineage>
        <taxon>Eukaryota</taxon>
        <taxon>Metazoa</taxon>
        <taxon>Spiralia</taxon>
        <taxon>Gnathifera</taxon>
        <taxon>Rotifera</taxon>
        <taxon>Eurotatoria</taxon>
        <taxon>Bdelloidea</taxon>
        <taxon>Philodinida</taxon>
        <taxon>Philodinidae</taxon>
        <taxon>Rotaria</taxon>
    </lineage>
</organism>
<accession>A0A8S2P5H4</accession>
<comment type="caution">
    <text evidence="2">The sequence shown here is derived from an EMBL/GenBank/DDBJ whole genome shotgun (WGS) entry which is preliminary data.</text>
</comment>
<feature type="non-terminal residue" evidence="2">
    <location>
        <position position="52"/>
    </location>
</feature>
<feature type="region of interest" description="Disordered" evidence="1">
    <location>
        <begin position="1"/>
        <end position="52"/>
    </location>
</feature>
<dbReference type="Proteomes" id="UP000681720">
    <property type="component" value="Unassembled WGS sequence"/>
</dbReference>
<dbReference type="EMBL" id="CAJOBJ010005603">
    <property type="protein sequence ID" value="CAF4036723.1"/>
    <property type="molecule type" value="Genomic_DNA"/>
</dbReference>
<evidence type="ECO:0000313" key="2">
    <source>
        <dbReference type="EMBL" id="CAF4036723.1"/>
    </source>
</evidence>
<evidence type="ECO:0000256" key="1">
    <source>
        <dbReference type="SAM" id="MobiDB-lite"/>
    </source>
</evidence>
<dbReference type="AlphaFoldDB" id="A0A8S2P5H4"/>